<comment type="subcellular location">
    <subcellularLocation>
        <location evidence="1">Cell membrane</location>
        <topology evidence="1">Multi-pass membrane protein</topology>
    </subcellularLocation>
</comment>
<proteinExistence type="predicted"/>
<evidence type="ECO:0000259" key="10">
    <source>
        <dbReference type="PROSITE" id="PS50929"/>
    </source>
</evidence>
<keyword evidence="3" id="KW-0547">Nucleotide-binding</keyword>
<dbReference type="AlphaFoldDB" id="A0A4R4NZV9"/>
<accession>A0A4R4NZV9</accession>
<dbReference type="EMBL" id="SMJW01000066">
    <property type="protein sequence ID" value="TDC15461.1"/>
    <property type="molecule type" value="Genomic_DNA"/>
</dbReference>
<dbReference type="InterPro" id="IPR036640">
    <property type="entry name" value="ABC1_TM_sf"/>
</dbReference>
<dbReference type="SUPFAM" id="SSF52540">
    <property type="entry name" value="P-loop containing nucleoside triphosphate hydrolases"/>
    <property type="match status" value="1"/>
</dbReference>
<dbReference type="OrthoDB" id="9806127at2"/>
<keyword evidence="12" id="KW-1185">Reference proteome</keyword>
<feature type="compositionally biased region" description="Basic residues" evidence="7">
    <location>
        <begin position="1"/>
        <end position="17"/>
    </location>
</feature>
<dbReference type="PANTHER" id="PTHR43394:SF1">
    <property type="entry name" value="ATP-BINDING CASSETTE SUB-FAMILY B MEMBER 10, MITOCHONDRIAL"/>
    <property type="match status" value="1"/>
</dbReference>
<dbReference type="CDD" id="cd03228">
    <property type="entry name" value="ABCC_MRP_Like"/>
    <property type="match status" value="1"/>
</dbReference>
<gene>
    <name evidence="11" type="ORF">E1284_15365</name>
</gene>
<dbReference type="Gene3D" id="3.40.50.300">
    <property type="entry name" value="P-loop containing nucleotide triphosphate hydrolases"/>
    <property type="match status" value="1"/>
</dbReference>
<dbReference type="GO" id="GO:0005524">
    <property type="term" value="F:ATP binding"/>
    <property type="evidence" value="ECO:0007669"/>
    <property type="project" value="UniProtKB-KW"/>
</dbReference>
<dbReference type="InterPro" id="IPR017871">
    <property type="entry name" value="ABC_transporter-like_CS"/>
</dbReference>
<evidence type="ECO:0000256" key="6">
    <source>
        <dbReference type="ARBA" id="ARBA00023136"/>
    </source>
</evidence>
<evidence type="ECO:0000256" key="3">
    <source>
        <dbReference type="ARBA" id="ARBA00022741"/>
    </source>
</evidence>
<feature type="transmembrane region" description="Helical" evidence="8">
    <location>
        <begin position="116"/>
        <end position="133"/>
    </location>
</feature>
<dbReference type="PROSITE" id="PS00211">
    <property type="entry name" value="ABC_TRANSPORTER_1"/>
    <property type="match status" value="1"/>
</dbReference>
<organism evidence="11 12">
    <name type="scientific">Actinomadura bangladeshensis</name>
    <dbReference type="NCBI Taxonomy" id="453573"/>
    <lineage>
        <taxon>Bacteria</taxon>
        <taxon>Bacillati</taxon>
        <taxon>Actinomycetota</taxon>
        <taxon>Actinomycetes</taxon>
        <taxon>Streptosporangiales</taxon>
        <taxon>Thermomonosporaceae</taxon>
        <taxon>Actinomadura</taxon>
    </lineage>
</organism>
<dbReference type="Proteomes" id="UP000295431">
    <property type="component" value="Unassembled WGS sequence"/>
</dbReference>
<name>A0A4R4NZV9_9ACTN</name>
<dbReference type="SMART" id="SM00382">
    <property type="entry name" value="AAA"/>
    <property type="match status" value="1"/>
</dbReference>
<feature type="transmembrane region" description="Helical" evidence="8">
    <location>
        <begin position="79"/>
        <end position="104"/>
    </location>
</feature>
<dbReference type="GO" id="GO:0015421">
    <property type="term" value="F:ABC-type oligopeptide transporter activity"/>
    <property type="evidence" value="ECO:0007669"/>
    <property type="project" value="TreeGrafter"/>
</dbReference>
<feature type="transmembrane region" description="Helical" evidence="8">
    <location>
        <begin position="191"/>
        <end position="212"/>
    </location>
</feature>
<dbReference type="Pfam" id="PF00005">
    <property type="entry name" value="ABC_tran"/>
    <property type="match status" value="1"/>
</dbReference>
<comment type="caution">
    <text evidence="11">The sequence shown here is derived from an EMBL/GenBank/DDBJ whole genome shotgun (WGS) entry which is preliminary data.</text>
</comment>
<evidence type="ECO:0000256" key="1">
    <source>
        <dbReference type="ARBA" id="ARBA00004651"/>
    </source>
</evidence>
<dbReference type="PROSITE" id="PS50893">
    <property type="entry name" value="ABC_TRANSPORTER_2"/>
    <property type="match status" value="1"/>
</dbReference>
<dbReference type="InterPro" id="IPR011527">
    <property type="entry name" value="ABC1_TM_dom"/>
</dbReference>
<feature type="domain" description="ABC transmembrane type-1" evidence="10">
    <location>
        <begin position="76"/>
        <end position="364"/>
    </location>
</feature>
<evidence type="ECO:0000313" key="11">
    <source>
        <dbReference type="EMBL" id="TDC15461.1"/>
    </source>
</evidence>
<evidence type="ECO:0000256" key="2">
    <source>
        <dbReference type="ARBA" id="ARBA00022692"/>
    </source>
</evidence>
<evidence type="ECO:0000256" key="7">
    <source>
        <dbReference type="SAM" id="MobiDB-lite"/>
    </source>
</evidence>
<evidence type="ECO:0000256" key="4">
    <source>
        <dbReference type="ARBA" id="ARBA00022840"/>
    </source>
</evidence>
<dbReference type="PROSITE" id="PS50929">
    <property type="entry name" value="ABC_TM1F"/>
    <property type="match status" value="1"/>
</dbReference>
<keyword evidence="5 8" id="KW-1133">Transmembrane helix</keyword>
<feature type="region of interest" description="Disordered" evidence="7">
    <location>
        <begin position="1"/>
        <end position="29"/>
    </location>
</feature>
<evidence type="ECO:0000313" key="12">
    <source>
        <dbReference type="Proteomes" id="UP000295431"/>
    </source>
</evidence>
<protein>
    <submittedName>
        <fullName evidence="11">ABC transporter ATP-binding protein</fullName>
    </submittedName>
</protein>
<feature type="domain" description="ABC transporter" evidence="9">
    <location>
        <begin position="403"/>
        <end position="651"/>
    </location>
</feature>
<keyword evidence="6 8" id="KW-0472">Membrane</keyword>
<dbReference type="SUPFAM" id="SSF90123">
    <property type="entry name" value="ABC transporter transmembrane region"/>
    <property type="match status" value="1"/>
</dbReference>
<dbReference type="RefSeq" id="WP_131939757.1">
    <property type="nucleotide sequence ID" value="NZ_BAAAMX010000016.1"/>
</dbReference>
<evidence type="ECO:0000256" key="5">
    <source>
        <dbReference type="ARBA" id="ARBA00022989"/>
    </source>
</evidence>
<dbReference type="InterPro" id="IPR039421">
    <property type="entry name" value="Type_1_exporter"/>
</dbReference>
<dbReference type="PANTHER" id="PTHR43394">
    <property type="entry name" value="ATP-DEPENDENT PERMEASE MDL1, MITOCHONDRIAL"/>
    <property type="match status" value="1"/>
</dbReference>
<keyword evidence="2 8" id="KW-0812">Transmembrane</keyword>
<evidence type="ECO:0000259" key="9">
    <source>
        <dbReference type="PROSITE" id="PS50893"/>
    </source>
</evidence>
<dbReference type="Gene3D" id="1.20.1560.10">
    <property type="entry name" value="ABC transporter type 1, transmembrane domain"/>
    <property type="match status" value="1"/>
</dbReference>
<sequence length="666" mass="71928">MGGRRRFSRWTRRRGGGARHEEAAAGPELPELSAHRWHEKDRELAETGLGTVARRLPAVIAQAAGLAWRASRVDTVATISLNLVAGVFTAFWLLATTGVLTALFSAAPTPSRVRDALPSLALVAGAVALRAALQACAGWSQSRLDPQVQRLAELRLYEAATAVDLTALDDSDFLDELQRAQTRGMMSAPRVVQQAVDVLTGLVGMAAAAGTLGVLHPLLLPLLLLTAVPEGWAAVRSARMRYLTMLSLVEVARRKWILSDLMVERKHAAEVRSFTMRPFLLDQYDRSAAYQRSVELDLARRQTIARVTGDMLKGLATALVYIALGVMLWKGAVPLAVAGTAVLAIRSGQSSLANLVFAVNQCYEEGLYFGDYLTFCDAAEKRIPQRASAPAGDRRLPDDFARIRVRDVVFTYPGADAPSLNGVSLDLRKGEVVALVGENGSGKTTLAKIMAGLYDPDAGEVRWDEVPLTAVPPQDVWERIAVIAQEYTHWPMTARQNITMGRGADGPDGRAAGGEEDPAMLAAARAAGADEVVAELSRGYGTLLDRRFKGGADLSGGQWQRLAVARGFFRDAPLLICDEPTAALDARAEHQLFERIRLHADGRTVLLITHRLASVRYADRIYVLERGEVIEEGDHAALMARGGLYADLYSLQAAAYAADGPQAQAG</sequence>
<dbReference type="GO" id="GO:0016887">
    <property type="term" value="F:ATP hydrolysis activity"/>
    <property type="evidence" value="ECO:0007669"/>
    <property type="project" value="InterPro"/>
</dbReference>
<dbReference type="InterPro" id="IPR003439">
    <property type="entry name" value="ABC_transporter-like_ATP-bd"/>
</dbReference>
<reference evidence="11 12" key="1">
    <citation type="submission" date="2019-03" db="EMBL/GenBank/DDBJ databases">
        <title>Draft genome sequences of novel Actinobacteria.</title>
        <authorList>
            <person name="Sahin N."/>
            <person name="Ay H."/>
            <person name="Saygin H."/>
        </authorList>
    </citation>
    <scope>NUCLEOTIDE SEQUENCE [LARGE SCALE GENOMIC DNA]</scope>
    <source>
        <strain evidence="11 12">DSM 45347</strain>
    </source>
</reference>
<dbReference type="InterPro" id="IPR003593">
    <property type="entry name" value="AAA+_ATPase"/>
</dbReference>
<keyword evidence="4 11" id="KW-0067">ATP-binding</keyword>
<dbReference type="InterPro" id="IPR027417">
    <property type="entry name" value="P-loop_NTPase"/>
</dbReference>
<evidence type="ECO:0000256" key="8">
    <source>
        <dbReference type="SAM" id="Phobius"/>
    </source>
</evidence>
<dbReference type="GO" id="GO:0005886">
    <property type="term" value="C:plasma membrane"/>
    <property type="evidence" value="ECO:0007669"/>
    <property type="project" value="UniProtKB-SubCell"/>
</dbReference>